<evidence type="ECO:0000313" key="4">
    <source>
        <dbReference type="EMBL" id="PFH33752.1"/>
    </source>
</evidence>
<feature type="region of interest" description="Disordered" evidence="3">
    <location>
        <begin position="162"/>
        <end position="181"/>
    </location>
</feature>
<evidence type="ECO:0000313" key="5">
    <source>
        <dbReference type="Proteomes" id="UP000224006"/>
    </source>
</evidence>
<gene>
    <name evidence="4" type="ORF">BESB_079680</name>
</gene>
<dbReference type="Proteomes" id="UP000224006">
    <property type="component" value="Chromosome VII"/>
</dbReference>
<reference evidence="4 5" key="1">
    <citation type="submission" date="2017-09" db="EMBL/GenBank/DDBJ databases">
        <title>Genome sequencing of Besnoitia besnoiti strain Bb-Ger1.</title>
        <authorList>
            <person name="Schares G."/>
            <person name="Venepally P."/>
            <person name="Lorenzi H.A."/>
        </authorList>
    </citation>
    <scope>NUCLEOTIDE SEQUENCE [LARGE SCALE GENOMIC DNA]</scope>
    <source>
        <strain evidence="4 5">Bb-Ger1</strain>
    </source>
</reference>
<dbReference type="PANTHER" id="PTHR46231">
    <property type="entry name" value="ANKYRIN REPEAT AND BTB/POZ DOMAIN-CONTAINING PROTEIN 1"/>
    <property type="match status" value="1"/>
</dbReference>
<evidence type="ECO:0000256" key="2">
    <source>
        <dbReference type="ARBA" id="ARBA00023043"/>
    </source>
</evidence>
<evidence type="ECO:0000256" key="1">
    <source>
        <dbReference type="ARBA" id="ARBA00022737"/>
    </source>
</evidence>
<dbReference type="GO" id="GO:0000151">
    <property type="term" value="C:ubiquitin ligase complex"/>
    <property type="evidence" value="ECO:0007669"/>
    <property type="project" value="TreeGrafter"/>
</dbReference>
<organism evidence="4 5">
    <name type="scientific">Besnoitia besnoiti</name>
    <name type="common">Apicomplexan protozoan</name>
    <dbReference type="NCBI Taxonomy" id="94643"/>
    <lineage>
        <taxon>Eukaryota</taxon>
        <taxon>Sar</taxon>
        <taxon>Alveolata</taxon>
        <taxon>Apicomplexa</taxon>
        <taxon>Conoidasida</taxon>
        <taxon>Coccidia</taxon>
        <taxon>Eucoccidiorida</taxon>
        <taxon>Eimeriorina</taxon>
        <taxon>Sarcocystidae</taxon>
        <taxon>Besnoitia</taxon>
    </lineage>
</organism>
<sequence>MDVCCFALMLEYMYTETVLQVPSPLVQAASDQPSETLLRLMEYGSMYFMRGLVNVCAALLSPLVDVSNVCRVYTAANLLRLDRLLFRCAAVMAESIDALLPRRDFHDLVLSSAHSVENREEVDSIPVVEEITDALAQIYGIAQSPEETEGALEWTLPPGVLPFTSDGAEAEETSASRGTSATLRLHAEASTCLSPSTSAPPSDSEGAHGRRSRRGDGGRVAGGGERAAANRRARRQGRFGGGSQRLRESPSQQRTHLPVAPDVLLMRSLYQEKAEQIDQLLAHLQLDA</sequence>
<proteinExistence type="predicted"/>
<dbReference type="STRING" id="94643.A0A2A9MED9"/>
<dbReference type="EMBL" id="NWUJ01000008">
    <property type="protein sequence ID" value="PFH33752.1"/>
    <property type="molecule type" value="Genomic_DNA"/>
</dbReference>
<evidence type="ECO:0008006" key="6">
    <source>
        <dbReference type="Google" id="ProtNLM"/>
    </source>
</evidence>
<evidence type="ECO:0000256" key="3">
    <source>
        <dbReference type="SAM" id="MobiDB-lite"/>
    </source>
</evidence>
<dbReference type="Gene3D" id="3.30.710.10">
    <property type="entry name" value="Potassium Channel Kv1.1, Chain A"/>
    <property type="match status" value="1"/>
</dbReference>
<keyword evidence="1" id="KW-0677">Repeat</keyword>
<protein>
    <recommendedName>
        <fullName evidence="6">BTB domain-containing protein</fullName>
    </recommendedName>
</protein>
<dbReference type="InterPro" id="IPR011333">
    <property type="entry name" value="SKP1/BTB/POZ_sf"/>
</dbReference>
<comment type="caution">
    <text evidence="4">The sequence shown here is derived from an EMBL/GenBank/DDBJ whole genome shotgun (WGS) entry which is preliminary data.</text>
</comment>
<dbReference type="AlphaFoldDB" id="A0A2A9MED9"/>
<dbReference type="OrthoDB" id="684045at2759"/>
<accession>A0A2A9MED9</accession>
<keyword evidence="2" id="KW-0040">ANK repeat</keyword>
<dbReference type="KEGG" id="bbes:BESB_079680"/>
<dbReference type="VEuPathDB" id="ToxoDB:BESB_079680"/>
<feature type="region of interest" description="Disordered" evidence="3">
    <location>
        <begin position="190"/>
        <end position="259"/>
    </location>
</feature>
<dbReference type="RefSeq" id="XP_029217761.1">
    <property type="nucleotide sequence ID" value="XM_029366330.1"/>
</dbReference>
<feature type="compositionally biased region" description="Polar residues" evidence="3">
    <location>
        <begin position="191"/>
        <end position="201"/>
    </location>
</feature>
<dbReference type="GO" id="GO:0005737">
    <property type="term" value="C:cytoplasm"/>
    <property type="evidence" value="ECO:0007669"/>
    <property type="project" value="TreeGrafter"/>
</dbReference>
<dbReference type="PANTHER" id="PTHR46231:SF1">
    <property type="entry name" value="ANKYRIN REPEAT AND BTB_POZ DOMAIN-CONTAINING PROTEIN 1"/>
    <property type="match status" value="1"/>
</dbReference>
<dbReference type="GeneID" id="40312895"/>
<dbReference type="InterPro" id="IPR044515">
    <property type="entry name" value="ABTB1"/>
</dbReference>
<keyword evidence="5" id="KW-1185">Reference proteome</keyword>
<name>A0A2A9MED9_BESBE</name>